<sequence>MNSYCELTYLDYPYESISLEKAYSFDPIPKGLSPEHQAKTLGSGCQMWGEWIPDEASMNKLVYPRLAAYAEDGWTLVANKDFGNFSKALKYFYARWGH</sequence>
<keyword evidence="7" id="KW-1185">Reference proteome</keyword>
<dbReference type="InterPro" id="IPR017853">
    <property type="entry name" value="GH"/>
</dbReference>
<evidence type="ECO:0000313" key="6">
    <source>
        <dbReference type="EMBL" id="MBS0028227.1"/>
    </source>
</evidence>
<comment type="caution">
    <text evidence="6">The sequence shown here is derived from an EMBL/GenBank/DDBJ whole genome shotgun (WGS) entry which is preliminary data.</text>
</comment>
<protein>
    <recommendedName>
        <fullName evidence="3">beta-N-acetylhexosaminidase</fullName>
        <ecNumber evidence="3">3.2.1.52</ecNumber>
    </recommendedName>
</protein>
<dbReference type="InterPro" id="IPR015883">
    <property type="entry name" value="Glyco_hydro_20_cat"/>
</dbReference>
<organism evidence="6 7">
    <name type="scientific">Chitinophaga hostae</name>
    <dbReference type="NCBI Taxonomy" id="2831022"/>
    <lineage>
        <taxon>Bacteria</taxon>
        <taxon>Pseudomonadati</taxon>
        <taxon>Bacteroidota</taxon>
        <taxon>Chitinophagia</taxon>
        <taxon>Chitinophagales</taxon>
        <taxon>Chitinophagaceae</taxon>
        <taxon>Chitinophaga</taxon>
    </lineage>
</organism>
<dbReference type="EMBL" id="JAGTXB010000005">
    <property type="protein sequence ID" value="MBS0028227.1"/>
    <property type="molecule type" value="Genomic_DNA"/>
</dbReference>
<dbReference type="Gene3D" id="3.20.20.80">
    <property type="entry name" value="Glycosidases"/>
    <property type="match status" value="1"/>
</dbReference>
<dbReference type="Pfam" id="PF00728">
    <property type="entry name" value="Glyco_hydro_20"/>
    <property type="match status" value="1"/>
</dbReference>
<comment type="similarity">
    <text evidence="2">Belongs to the glycosyl hydrolase 20 family.</text>
</comment>
<proteinExistence type="inferred from homology"/>
<gene>
    <name evidence="6" type="ORF">KE626_12990</name>
</gene>
<dbReference type="RefSeq" id="WP_211973331.1">
    <property type="nucleotide sequence ID" value="NZ_CBFHAM010000090.1"/>
</dbReference>
<dbReference type="PANTHER" id="PTHR22600">
    <property type="entry name" value="BETA-HEXOSAMINIDASE"/>
    <property type="match status" value="1"/>
</dbReference>
<evidence type="ECO:0000256" key="3">
    <source>
        <dbReference type="ARBA" id="ARBA00012663"/>
    </source>
</evidence>
<feature type="domain" description="Glycoside hydrolase family 20 catalytic" evidence="5">
    <location>
        <begin position="17"/>
        <end position="75"/>
    </location>
</feature>
<reference evidence="6 7" key="1">
    <citation type="submission" date="2021-04" db="EMBL/GenBank/DDBJ databases">
        <title>Chitinophaga sp. nov., isolated from the rhizosphere soil.</title>
        <authorList>
            <person name="He S."/>
        </authorList>
    </citation>
    <scope>NUCLEOTIDE SEQUENCE [LARGE SCALE GENOMIC DNA]</scope>
    <source>
        <strain evidence="6 7">2R12</strain>
    </source>
</reference>
<keyword evidence="4" id="KW-0378">Hydrolase</keyword>
<evidence type="ECO:0000313" key="7">
    <source>
        <dbReference type="Proteomes" id="UP000676386"/>
    </source>
</evidence>
<dbReference type="EC" id="3.2.1.52" evidence="3"/>
<dbReference type="SUPFAM" id="SSF51445">
    <property type="entry name" value="(Trans)glycosidases"/>
    <property type="match status" value="1"/>
</dbReference>
<accession>A0ABS5J1B1</accession>
<dbReference type="Proteomes" id="UP000676386">
    <property type="component" value="Unassembled WGS sequence"/>
</dbReference>
<comment type="catalytic activity">
    <reaction evidence="1">
        <text>Hydrolysis of terminal non-reducing N-acetyl-D-hexosamine residues in N-acetyl-beta-D-hexosaminides.</text>
        <dbReference type="EC" id="3.2.1.52"/>
    </reaction>
</comment>
<dbReference type="InterPro" id="IPR025705">
    <property type="entry name" value="Beta_hexosaminidase_sua/sub"/>
</dbReference>
<evidence type="ECO:0000259" key="5">
    <source>
        <dbReference type="Pfam" id="PF00728"/>
    </source>
</evidence>
<dbReference type="PANTHER" id="PTHR22600:SF57">
    <property type="entry name" value="BETA-N-ACETYLHEXOSAMINIDASE"/>
    <property type="match status" value="1"/>
</dbReference>
<evidence type="ECO:0000256" key="2">
    <source>
        <dbReference type="ARBA" id="ARBA00006285"/>
    </source>
</evidence>
<name>A0ABS5J1B1_9BACT</name>
<evidence type="ECO:0000256" key="4">
    <source>
        <dbReference type="ARBA" id="ARBA00022801"/>
    </source>
</evidence>
<evidence type="ECO:0000256" key="1">
    <source>
        <dbReference type="ARBA" id="ARBA00001231"/>
    </source>
</evidence>